<protein>
    <submittedName>
        <fullName evidence="1">Uncharacterized protein</fullName>
    </submittedName>
</protein>
<keyword evidence="2" id="KW-1185">Reference proteome</keyword>
<reference evidence="1 2" key="4">
    <citation type="journal article" date="2011" name="BMC Genomics">
        <title>RNA-Seq improves annotation of protein-coding genes in the cucumber genome.</title>
        <authorList>
            <person name="Li Z."/>
            <person name="Zhang Z."/>
            <person name="Yan P."/>
            <person name="Huang S."/>
            <person name="Fei Z."/>
            <person name="Lin K."/>
        </authorList>
    </citation>
    <scope>NUCLEOTIDE SEQUENCE [LARGE SCALE GENOMIC DNA]</scope>
    <source>
        <strain evidence="2">cv. 9930</strain>
    </source>
</reference>
<dbReference type="AlphaFoldDB" id="A0A0A0KBE7"/>
<reference evidence="1 2" key="1">
    <citation type="journal article" date="2009" name="Nat. Genet.">
        <title>The genome of the cucumber, Cucumis sativus L.</title>
        <authorList>
            <person name="Huang S."/>
            <person name="Li R."/>
            <person name="Zhang Z."/>
            <person name="Li L."/>
            <person name="Gu X."/>
            <person name="Fan W."/>
            <person name="Lucas W.J."/>
            <person name="Wang X."/>
            <person name="Xie B."/>
            <person name="Ni P."/>
            <person name="Ren Y."/>
            <person name="Zhu H."/>
            <person name="Li J."/>
            <person name="Lin K."/>
            <person name="Jin W."/>
            <person name="Fei Z."/>
            <person name="Li G."/>
            <person name="Staub J."/>
            <person name="Kilian A."/>
            <person name="van der Vossen E.A."/>
            <person name="Wu Y."/>
            <person name="Guo J."/>
            <person name="He J."/>
            <person name="Jia Z."/>
            <person name="Ren Y."/>
            <person name="Tian G."/>
            <person name="Lu Y."/>
            <person name="Ruan J."/>
            <person name="Qian W."/>
            <person name="Wang M."/>
            <person name="Huang Q."/>
            <person name="Li B."/>
            <person name="Xuan Z."/>
            <person name="Cao J."/>
            <person name="Asan"/>
            <person name="Wu Z."/>
            <person name="Zhang J."/>
            <person name="Cai Q."/>
            <person name="Bai Y."/>
            <person name="Zhao B."/>
            <person name="Han Y."/>
            <person name="Li Y."/>
            <person name="Li X."/>
            <person name="Wang S."/>
            <person name="Shi Q."/>
            <person name="Liu S."/>
            <person name="Cho W.K."/>
            <person name="Kim J.Y."/>
            <person name="Xu Y."/>
            <person name="Heller-Uszynska K."/>
            <person name="Miao H."/>
            <person name="Cheng Z."/>
            <person name="Zhang S."/>
            <person name="Wu J."/>
            <person name="Yang Y."/>
            <person name="Kang H."/>
            <person name="Li M."/>
            <person name="Liang H."/>
            <person name="Ren X."/>
            <person name="Shi Z."/>
            <person name="Wen M."/>
            <person name="Jian M."/>
            <person name="Yang H."/>
            <person name="Zhang G."/>
            <person name="Yang Z."/>
            <person name="Chen R."/>
            <person name="Liu S."/>
            <person name="Li J."/>
            <person name="Ma L."/>
            <person name="Liu H."/>
            <person name="Zhou Y."/>
            <person name="Zhao J."/>
            <person name="Fang X."/>
            <person name="Li G."/>
            <person name="Fang L."/>
            <person name="Li Y."/>
            <person name="Liu D."/>
            <person name="Zheng H."/>
            <person name="Zhang Y."/>
            <person name="Qin N."/>
            <person name="Li Z."/>
            <person name="Yang G."/>
            <person name="Yang S."/>
            <person name="Bolund L."/>
            <person name="Kristiansen K."/>
            <person name="Zheng H."/>
            <person name="Li S."/>
            <person name="Zhang X."/>
            <person name="Yang H."/>
            <person name="Wang J."/>
            <person name="Sun R."/>
            <person name="Zhang B."/>
            <person name="Jiang S."/>
            <person name="Wang J."/>
            <person name="Du Y."/>
            <person name="Li S."/>
        </authorList>
    </citation>
    <scope>NUCLEOTIDE SEQUENCE [LARGE SCALE GENOMIC DNA]</scope>
    <source>
        <strain evidence="2">cv. 9930</strain>
    </source>
</reference>
<dbReference type="EMBL" id="CM002928">
    <property type="protein sequence ID" value="KGN45106.1"/>
    <property type="molecule type" value="Genomic_DNA"/>
</dbReference>
<evidence type="ECO:0000313" key="2">
    <source>
        <dbReference type="Proteomes" id="UP000029981"/>
    </source>
</evidence>
<sequence length="90" mass="9770">MGAWLFKGPMSSLVQGILLNSSEENVLLTNVPTHHKLNGTTVSSQGNQPLATNLHRSSSSLAYGLQRLELDYSSTRDASHTVIPWPVTLP</sequence>
<gene>
    <name evidence="1" type="ORF">Csa_7G426470</name>
</gene>
<dbReference type="Gramene" id="KGN45106">
    <property type="protein sequence ID" value="KGN45106"/>
    <property type="gene ID" value="Csa_7G426470"/>
</dbReference>
<dbReference type="Proteomes" id="UP000029981">
    <property type="component" value="Chromosome 7"/>
</dbReference>
<accession>A0A0A0KBE7</accession>
<evidence type="ECO:0000313" key="1">
    <source>
        <dbReference type="EMBL" id="KGN45106.1"/>
    </source>
</evidence>
<proteinExistence type="predicted"/>
<reference evidence="1 2" key="3">
    <citation type="journal article" date="2010" name="BMC Genomics">
        <title>Transcriptome sequencing and comparative analysis of cucumber flowers with different sex types.</title>
        <authorList>
            <person name="Guo S."/>
            <person name="Zheng Y."/>
            <person name="Joung J.G."/>
            <person name="Liu S."/>
            <person name="Zhang Z."/>
            <person name="Crasta O.R."/>
            <person name="Sobral B.W."/>
            <person name="Xu Y."/>
            <person name="Huang S."/>
            <person name="Fei Z."/>
        </authorList>
    </citation>
    <scope>NUCLEOTIDE SEQUENCE [LARGE SCALE GENOMIC DNA]</scope>
    <source>
        <strain evidence="2">cv. 9930</strain>
    </source>
</reference>
<name>A0A0A0KBE7_CUCSA</name>
<organism evidence="1 2">
    <name type="scientific">Cucumis sativus</name>
    <name type="common">Cucumber</name>
    <dbReference type="NCBI Taxonomy" id="3659"/>
    <lineage>
        <taxon>Eukaryota</taxon>
        <taxon>Viridiplantae</taxon>
        <taxon>Streptophyta</taxon>
        <taxon>Embryophyta</taxon>
        <taxon>Tracheophyta</taxon>
        <taxon>Spermatophyta</taxon>
        <taxon>Magnoliopsida</taxon>
        <taxon>eudicotyledons</taxon>
        <taxon>Gunneridae</taxon>
        <taxon>Pentapetalae</taxon>
        <taxon>rosids</taxon>
        <taxon>fabids</taxon>
        <taxon>Cucurbitales</taxon>
        <taxon>Cucurbitaceae</taxon>
        <taxon>Benincaseae</taxon>
        <taxon>Cucumis</taxon>
    </lineage>
</organism>
<reference evidence="1 2" key="2">
    <citation type="journal article" date="2009" name="PLoS ONE">
        <title>An integrated genetic and cytogenetic map of the cucumber genome.</title>
        <authorList>
            <person name="Ren Y."/>
            <person name="Zhang Z."/>
            <person name="Liu J."/>
            <person name="Staub J.E."/>
            <person name="Han Y."/>
            <person name="Cheng Z."/>
            <person name="Li X."/>
            <person name="Lu J."/>
            <person name="Miao H."/>
            <person name="Kang H."/>
            <person name="Xie B."/>
            <person name="Gu X."/>
            <person name="Wang X."/>
            <person name="Du Y."/>
            <person name="Jin W."/>
            <person name="Huang S."/>
        </authorList>
    </citation>
    <scope>NUCLEOTIDE SEQUENCE [LARGE SCALE GENOMIC DNA]</scope>
    <source>
        <strain evidence="2">cv. 9930</strain>
    </source>
</reference>